<dbReference type="RefSeq" id="WP_185177194.1">
    <property type="nucleotide sequence ID" value="NZ_CBCSEP010000014.1"/>
</dbReference>
<sequence length="577" mass="65417">MSSDLPLELLGEARVLRFAMREWEQLYETAGKALPLDRIVLGTWEQLRQAEPERSVAIAGKLAEARYEDEFVIARQGDGVYLIGSSERAALYAVYQFAELALGLHWIFPGQPPVRRDSASACAAISSDSWDSPDFSIASSLHYAPVLERRGFVFETIEDAPFMQAMVDWLAKNKINEIFFTFTLWDKIGQELQEPIADRGLAVTLGGHSASFFLHRQAAATETNADHPYTAKKQLDYTDGSWQPGFIRQIADYCRSVRDLKRISLWPEDIKHQQAEDFLTPYIAFNERLKEELLQSGLLLEVEHIAYNAGLAWDMLELREQPSTDIDTLYAYWGRDYRFGLGKGESASDQRAYTALQMWRQQLESSGRKLTVFEYYSDHFMLSPLFPMLAKRIVEDIRSYAEAGVYGMTNLVVPCREEGYPYQWNQTFNSYVFARALWNDSLDEIEQQFAAAFAGELQPHVLKLYEQLEEETAVLTKWNVPLFPARAVDPVKAVSCTEDEKEQVLAQLDRIIALAERYLAKLESTEAMAGAAAAGKAAGAGKASQRLQLGQTLVHYASYARRIKQQWLSLILNEGKT</sequence>
<protein>
    <recommendedName>
        <fullName evidence="3">Alpha glucuronidase N-terminal domain-containing protein</fullName>
    </recommendedName>
</protein>
<dbReference type="AlphaFoldDB" id="A0A841TA24"/>
<dbReference type="Proteomes" id="UP000574133">
    <property type="component" value="Unassembled WGS sequence"/>
</dbReference>
<dbReference type="EMBL" id="JACJVN010000006">
    <property type="protein sequence ID" value="MBB6675887.1"/>
    <property type="molecule type" value="Genomic_DNA"/>
</dbReference>
<organism evidence="1 2">
    <name type="scientific">Cohnella lubricantis</name>
    <dbReference type="NCBI Taxonomy" id="2163172"/>
    <lineage>
        <taxon>Bacteria</taxon>
        <taxon>Bacillati</taxon>
        <taxon>Bacillota</taxon>
        <taxon>Bacilli</taxon>
        <taxon>Bacillales</taxon>
        <taxon>Paenibacillaceae</taxon>
        <taxon>Cohnella</taxon>
    </lineage>
</organism>
<gene>
    <name evidence="1" type="ORF">H4Q31_00940</name>
</gene>
<accession>A0A841TA24</accession>
<comment type="caution">
    <text evidence="1">The sequence shown here is derived from an EMBL/GenBank/DDBJ whole genome shotgun (WGS) entry which is preliminary data.</text>
</comment>
<evidence type="ECO:0000313" key="2">
    <source>
        <dbReference type="Proteomes" id="UP000574133"/>
    </source>
</evidence>
<evidence type="ECO:0008006" key="3">
    <source>
        <dbReference type="Google" id="ProtNLM"/>
    </source>
</evidence>
<evidence type="ECO:0000313" key="1">
    <source>
        <dbReference type="EMBL" id="MBB6675887.1"/>
    </source>
</evidence>
<keyword evidence="2" id="KW-1185">Reference proteome</keyword>
<reference evidence="1 2" key="1">
    <citation type="submission" date="2020-08" db="EMBL/GenBank/DDBJ databases">
        <title>Cohnella phylogeny.</title>
        <authorList>
            <person name="Dunlap C."/>
        </authorList>
    </citation>
    <scope>NUCLEOTIDE SEQUENCE [LARGE SCALE GENOMIC DNA]</scope>
    <source>
        <strain evidence="1 2">DSM 103658</strain>
    </source>
</reference>
<proteinExistence type="predicted"/>
<name>A0A841TA24_9BACL</name>